<evidence type="ECO:0000313" key="1">
    <source>
        <dbReference type="EMBL" id="QJH99896.1"/>
    </source>
</evidence>
<organism evidence="1">
    <name type="scientific">viral metagenome</name>
    <dbReference type="NCBI Taxonomy" id="1070528"/>
    <lineage>
        <taxon>unclassified sequences</taxon>
        <taxon>metagenomes</taxon>
        <taxon>organismal metagenomes</taxon>
    </lineage>
</organism>
<name>A0A6M3XQ15_9ZZZZ</name>
<protein>
    <submittedName>
        <fullName evidence="1">Uncharacterized protein</fullName>
    </submittedName>
</protein>
<proteinExistence type="predicted"/>
<reference evidence="1" key="1">
    <citation type="submission" date="2020-03" db="EMBL/GenBank/DDBJ databases">
        <title>The deep terrestrial virosphere.</title>
        <authorList>
            <person name="Holmfeldt K."/>
            <person name="Nilsson E."/>
            <person name="Simone D."/>
            <person name="Lopez-Fernandez M."/>
            <person name="Wu X."/>
            <person name="de Brujin I."/>
            <person name="Lundin D."/>
            <person name="Andersson A."/>
            <person name="Bertilsson S."/>
            <person name="Dopson M."/>
        </authorList>
    </citation>
    <scope>NUCLEOTIDE SEQUENCE</scope>
    <source>
        <strain evidence="1">TM448B01733</strain>
    </source>
</reference>
<sequence>MQIRATIKKVTLEDEGKVKIAIETTLTHEAIDALSVLVGYDALEVTFEDRRVALPFGEPAKEKTAKGG</sequence>
<accession>A0A6M3XQ15</accession>
<gene>
    <name evidence="1" type="ORF">TM448B01733_0004</name>
</gene>
<dbReference type="EMBL" id="MT144816">
    <property type="protein sequence ID" value="QJH99896.1"/>
    <property type="molecule type" value="Genomic_DNA"/>
</dbReference>
<dbReference type="AlphaFoldDB" id="A0A6M3XQ15"/>